<gene>
    <name evidence="4" type="ORF">ALP48_04290</name>
</gene>
<comment type="similarity">
    <text evidence="1">Belongs to the hydratase/decarboxylase family.</text>
</comment>
<comment type="caution">
    <text evidence="4">The sequence shown here is derived from an EMBL/GenBank/DDBJ whole genome shotgun (WGS) entry which is preliminary data.</text>
</comment>
<sequence>MSCHNHLIRRNNKVATISRLPLTASGDVMSYQHKYVDGTNIHFPLGKVVCIGRNYAEHAKELGNAVPTEPLLFMKPGSAVVALEGGFSIPADRGSVHYEAEIVVLIGKPLSKNPSREEVLDAISGFAPGLDLTLRDVQSRLREKGLPWELAKCFDGAAVIPPFVPAETFPDLEDIGIRLTLNGKVVQDGNSNMMLNPIVPMIQHMAANFSLQAGDLIMTGTPAGVGPFEAGDQIALELVGQTPFESVVR</sequence>
<dbReference type="GO" id="GO:0046872">
    <property type="term" value="F:metal ion binding"/>
    <property type="evidence" value="ECO:0007669"/>
    <property type="project" value="UniProtKB-KW"/>
</dbReference>
<dbReference type="AlphaFoldDB" id="A0A3M5L7G0"/>
<dbReference type="SUPFAM" id="SSF56529">
    <property type="entry name" value="FAH"/>
    <property type="match status" value="1"/>
</dbReference>
<dbReference type="Pfam" id="PF01557">
    <property type="entry name" value="FAA_hydrolase"/>
    <property type="match status" value="1"/>
</dbReference>
<evidence type="ECO:0000313" key="4">
    <source>
        <dbReference type="EMBL" id="RMT44034.1"/>
    </source>
</evidence>
<evidence type="ECO:0000259" key="3">
    <source>
        <dbReference type="Pfam" id="PF01557"/>
    </source>
</evidence>
<keyword evidence="4" id="KW-0378">Hydrolase</keyword>
<dbReference type="Proteomes" id="UP000268096">
    <property type="component" value="Unassembled WGS sequence"/>
</dbReference>
<dbReference type="GO" id="GO:0018773">
    <property type="term" value="F:acetylpyruvate hydrolase activity"/>
    <property type="evidence" value="ECO:0007669"/>
    <property type="project" value="TreeGrafter"/>
</dbReference>
<dbReference type="InterPro" id="IPR036663">
    <property type="entry name" value="Fumarylacetoacetase_C_sf"/>
</dbReference>
<dbReference type="InterPro" id="IPR011234">
    <property type="entry name" value="Fumarylacetoacetase-like_C"/>
</dbReference>
<name>A0A3M5L7G0_PSESX</name>
<evidence type="ECO:0000256" key="2">
    <source>
        <dbReference type="ARBA" id="ARBA00022723"/>
    </source>
</evidence>
<proteinExistence type="inferred from homology"/>
<dbReference type="PANTHER" id="PTHR11820:SF7">
    <property type="entry name" value="ACYLPYRUVASE FAHD1, MITOCHONDRIAL"/>
    <property type="match status" value="1"/>
</dbReference>
<dbReference type="EMBL" id="RBTH01000237">
    <property type="protein sequence ID" value="RMT44034.1"/>
    <property type="molecule type" value="Genomic_DNA"/>
</dbReference>
<feature type="domain" description="Fumarylacetoacetase-like C-terminal" evidence="3">
    <location>
        <begin position="47"/>
        <end position="248"/>
    </location>
</feature>
<protein>
    <submittedName>
        <fullName evidence="4">Fumarylacetoacetate hydrolase</fullName>
    </submittedName>
</protein>
<dbReference type="NCBIfam" id="NF007967">
    <property type="entry name" value="PRK10691.1"/>
    <property type="match status" value="1"/>
</dbReference>
<evidence type="ECO:0000313" key="5">
    <source>
        <dbReference type="Proteomes" id="UP000268096"/>
    </source>
</evidence>
<reference evidence="4 5" key="1">
    <citation type="submission" date="2018-08" db="EMBL/GenBank/DDBJ databases">
        <title>Recombination of ecologically and evolutionarily significant loci maintains genetic cohesion in the Pseudomonas syringae species complex.</title>
        <authorList>
            <person name="Dillon M."/>
            <person name="Thakur S."/>
            <person name="Almeida R.N.D."/>
            <person name="Weir B.S."/>
            <person name="Guttman D.S."/>
        </authorList>
    </citation>
    <scope>NUCLEOTIDE SEQUENCE [LARGE SCALE GENOMIC DNA]</scope>
    <source>
        <strain evidence="4 5">ICMP 16926</strain>
    </source>
</reference>
<dbReference type="PANTHER" id="PTHR11820">
    <property type="entry name" value="ACYLPYRUVASE"/>
    <property type="match status" value="1"/>
</dbReference>
<organism evidence="4 5">
    <name type="scientific">Pseudomonas syringae pv. solidagae</name>
    <dbReference type="NCBI Taxonomy" id="264458"/>
    <lineage>
        <taxon>Bacteria</taxon>
        <taxon>Pseudomonadati</taxon>
        <taxon>Pseudomonadota</taxon>
        <taxon>Gammaproteobacteria</taxon>
        <taxon>Pseudomonadales</taxon>
        <taxon>Pseudomonadaceae</taxon>
        <taxon>Pseudomonas</taxon>
        <taxon>Pseudomonas syringae</taxon>
    </lineage>
</organism>
<dbReference type="Gene3D" id="3.90.850.10">
    <property type="entry name" value="Fumarylacetoacetase-like, C-terminal domain"/>
    <property type="match status" value="1"/>
</dbReference>
<accession>A0A3M5L7G0</accession>
<keyword evidence="2" id="KW-0479">Metal-binding</keyword>
<evidence type="ECO:0000256" key="1">
    <source>
        <dbReference type="ARBA" id="ARBA00010715"/>
    </source>
</evidence>